<proteinExistence type="predicted"/>
<reference evidence="1 2" key="1">
    <citation type="submission" date="2016-10" db="EMBL/GenBank/DDBJ databases">
        <title>Genome sequence of the basidiomycete white-rot fungus Trametes pubescens.</title>
        <authorList>
            <person name="Makela M.R."/>
            <person name="Granchi Z."/>
            <person name="Peng M."/>
            <person name="De Vries R.P."/>
            <person name="Grigoriev I."/>
            <person name="Riley R."/>
            <person name="Hilden K."/>
        </authorList>
    </citation>
    <scope>NUCLEOTIDE SEQUENCE [LARGE SCALE GENOMIC DNA]</scope>
    <source>
        <strain evidence="1 2">FBCC735</strain>
    </source>
</reference>
<dbReference type="OrthoDB" id="3249150at2759"/>
<protein>
    <submittedName>
        <fullName evidence="1">Uncharacterized protein</fullName>
    </submittedName>
</protein>
<sequence length="97" mass="10927">MSPTCTLPYEVLLEFSNDTPDAATMQVLRREDGQAGPVIFLHHGEDISLVLTAGVAYKYALRQPPREAELSYGNMPFICQGRWLMHAQSQDLERHPV</sequence>
<dbReference type="Proteomes" id="UP000184267">
    <property type="component" value="Unassembled WGS sequence"/>
</dbReference>
<name>A0A1M2V608_TRAPU</name>
<comment type="caution">
    <text evidence="1">The sequence shown here is derived from an EMBL/GenBank/DDBJ whole genome shotgun (WGS) entry which is preliminary data.</text>
</comment>
<dbReference type="AlphaFoldDB" id="A0A1M2V608"/>
<evidence type="ECO:0000313" key="1">
    <source>
        <dbReference type="EMBL" id="OJT03031.1"/>
    </source>
</evidence>
<organism evidence="1 2">
    <name type="scientific">Trametes pubescens</name>
    <name type="common">White-rot fungus</name>
    <dbReference type="NCBI Taxonomy" id="154538"/>
    <lineage>
        <taxon>Eukaryota</taxon>
        <taxon>Fungi</taxon>
        <taxon>Dikarya</taxon>
        <taxon>Basidiomycota</taxon>
        <taxon>Agaricomycotina</taxon>
        <taxon>Agaricomycetes</taxon>
        <taxon>Polyporales</taxon>
        <taxon>Polyporaceae</taxon>
        <taxon>Trametes</taxon>
    </lineage>
</organism>
<dbReference type="EMBL" id="MNAD01001636">
    <property type="protein sequence ID" value="OJT03031.1"/>
    <property type="molecule type" value="Genomic_DNA"/>
</dbReference>
<gene>
    <name evidence="1" type="ORF">TRAPUB_6374</name>
</gene>
<keyword evidence="2" id="KW-1185">Reference proteome</keyword>
<accession>A0A1M2V608</accession>
<evidence type="ECO:0000313" key="2">
    <source>
        <dbReference type="Proteomes" id="UP000184267"/>
    </source>
</evidence>